<name>S5TA57_9GAMM</name>
<dbReference type="AlphaFoldDB" id="S5TA57"/>
<reference evidence="3" key="2">
    <citation type="journal article" date="2016" name="Environ. Microbiol. Rep.">
        <title>Analysis of defence systems and a conjugative IncP-1 plasmid in the marine polyaromatic hydrocarbons-degrading bacterium Cycloclasticus sp. 78-ME.</title>
        <authorList>
            <person name="Yakimov M.M."/>
            <person name="Crisafi F."/>
            <person name="Messina E."/>
            <person name="Smedile F."/>
            <person name="Lopatina A."/>
            <person name="Denaro R."/>
            <person name="Pieper D.H."/>
            <person name="Golyshin P.N."/>
            <person name="Giuliano L."/>
        </authorList>
    </citation>
    <scope>NUCLEOTIDE SEQUENCE [LARGE SCALE GENOMIC DNA]</scope>
    <source>
        <strain evidence="3">78-ME</strain>
    </source>
</reference>
<dbReference type="eggNOG" id="COG1396">
    <property type="taxonomic scope" value="Bacteria"/>
</dbReference>
<evidence type="ECO:0000259" key="1">
    <source>
        <dbReference type="PROSITE" id="PS50943"/>
    </source>
</evidence>
<dbReference type="SUPFAM" id="SSF47413">
    <property type="entry name" value="lambda repressor-like DNA-binding domains"/>
    <property type="match status" value="1"/>
</dbReference>
<dbReference type="Proteomes" id="UP000015380">
    <property type="component" value="Chromosome"/>
</dbReference>
<dbReference type="EMBL" id="CP005996">
    <property type="protein sequence ID" value="AGS40474.1"/>
    <property type="molecule type" value="Genomic_DNA"/>
</dbReference>
<dbReference type="GO" id="GO:0003677">
    <property type="term" value="F:DNA binding"/>
    <property type="evidence" value="ECO:0007669"/>
    <property type="project" value="InterPro"/>
</dbReference>
<dbReference type="PROSITE" id="PS50943">
    <property type="entry name" value="HTH_CROC1"/>
    <property type="match status" value="1"/>
</dbReference>
<organism evidence="2 3">
    <name type="scientific">Cycloclasticus zancles 78-ME</name>
    <dbReference type="NCBI Taxonomy" id="1198232"/>
    <lineage>
        <taxon>Bacteria</taxon>
        <taxon>Pseudomonadati</taxon>
        <taxon>Pseudomonadota</taxon>
        <taxon>Gammaproteobacteria</taxon>
        <taxon>Thiotrichales</taxon>
        <taxon>Piscirickettsiaceae</taxon>
        <taxon>Cycloclasticus</taxon>
    </lineage>
</organism>
<dbReference type="Pfam" id="PF01381">
    <property type="entry name" value="HTH_3"/>
    <property type="match status" value="1"/>
</dbReference>
<dbReference type="PATRIC" id="fig|1198232.3.peg.2131"/>
<reference evidence="2 3" key="1">
    <citation type="submission" date="2013-05" db="EMBL/GenBank/DDBJ databases">
        <title>Between feast and famine: a lifestyle of most important marine PAH-degrading bacterium Cycloclasticus sp. 7ME.</title>
        <authorList>
            <person name="Yakimov M.M."/>
            <person name="Messina E."/>
            <person name="Genovese M."/>
            <person name="Denaro R."/>
            <person name="Crisafi F."/>
            <person name="Russo D."/>
            <person name="Cappello S."/>
            <person name="Santisi S."/>
            <person name="Smedile F."/>
            <person name="Golyshina O.V."/>
            <person name="Tran H."/>
            <person name="Pieper D.H."/>
            <person name="Golyshin P.N."/>
            <person name="Giuliano L."/>
        </authorList>
    </citation>
    <scope>NUCLEOTIDE SEQUENCE [LARGE SCALE GENOMIC DNA]</scope>
    <source>
        <strain evidence="2 3">78-ME</strain>
    </source>
</reference>
<sequence>MTTLPSGKILSAQALGDIVRQQRKRQGATQVELASLCGVGVRFISDLENGKQTIELGKVLQVLNSLGLELAIQPRGWTHSSFTVDAPGGPS</sequence>
<dbReference type="KEGG" id="cza:CYCME_2160"/>
<gene>
    <name evidence="2" type="ORF">CYCME_2160</name>
</gene>
<dbReference type="NCBIfam" id="TIGR03070">
    <property type="entry name" value="couple_hipB"/>
    <property type="match status" value="1"/>
</dbReference>
<evidence type="ECO:0000313" key="2">
    <source>
        <dbReference type="EMBL" id="AGS40474.1"/>
    </source>
</evidence>
<dbReference type="HOGENOM" id="CLU_066192_47_3_6"/>
<dbReference type="RefSeq" id="WP_020933004.1">
    <property type="nucleotide sequence ID" value="NC_021917.1"/>
</dbReference>
<accession>S5TA57</accession>
<protein>
    <submittedName>
        <fullName evidence="2">Transcriptional regulator</fullName>
    </submittedName>
</protein>
<keyword evidence="3" id="KW-1185">Reference proteome</keyword>
<evidence type="ECO:0000313" key="3">
    <source>
        <dbReference type="Proteomes" id="UP000015380"/>
    </source>
</evidence>
<dbReference type="InterPro" id="IPR017507">
    <property type="entry name" value="Tscrpt_reg_HipB-like"/>
</dbReference>
<proteinExistence type="predicted"/>
<dbReference type="InterPro" id="IPR010982">
    <property type="entry name" value="Lambda_DNA-bd_dom_sf"/>
</dbReference>
<feature type="domain" description="HTH cro/C1-type" evidence="1">
    <location>
        <begin position="19"/>
        <end position="73"/>
    </location>
</feature>
<dbReference type="Gene3D" id="1.10.260.40">
    <property type="entry name" value="lambda repressor-like DNA-binding domains"/>
    <property type="match status" value="1"/>
</dbReference>
<dbReference type="SMART" id="SM00530">
    <property type="entry name" value="HTH_XRE"/>
    <property type="match status" value="1"/>
</dbReference>
<dbReference type="CDD" id="cd00093">
    <property type="entry name" value="HTH_XRE"/>
    <property type="match status" value="1"/>
</dbReference>
<dbReference type="InterPro" id="IPR001387">
    <property type="entry name" value="Cro/C1-type_HTH"/>
</dbReference>